<reference evidence="3 4" key="1">
    <citation type="submission" date="2006-12" db="EMBL/GenBank/DDBJ databases">
        <title>Complete sequence of Chlorobium phaeobacteroides DSM 266.</title>
        <authorList>
            <consortium name="US DOE Joint Genome Institute"/>
            <person name="Copeland A."/>
            <person name="Lucas S."/>
            <person name="Lapidus A."/>
            <person name="Barry K."/>
            <person name="Detter J.C."/>
            <person name="Glavina del Rio T."/>
            <person name="Hammon N."/>
            <person name="Israni S."/>
            <person name="Pitluck S."/>
            <person name="Goltsman E."/>
            <person name="Schmutz J."/>
            <person name="Larimer F."/>
            <person name="Land M."/>
            <person name="Hauser L."/>
            <person name="Mikhailova N."/>
            <person name="Li T."/>
            <person name="Overmann J."/>
            <person name="Bryant D.A."/>
            <person name="Richardson P."/>
        </authorList>
    </citation>
    <scope>NUCLEOTIDE SEQUENCE [LARGE SCALE GENOMIC DNA]</scope>
    <source>
        <strain evidence="3 4">DSM 266</strain>
    </source>
</reference>
<dbReference type="RefSeq" id="WP_011745341.1">
    <property type="nucleotide sequence ID" value="NC_008639.1"/>
</dbReference>
<dbReference type="HOGENOM" id="CLU_018816_14_5_10"/>
<dbReference type="eggNOG" id="COG0845">
    <property type="taxonomic scope" value="Bacteria"/>
</dbReference>
<dbReference type="InterPro" id="IPR058637">
    <property type="entry name" value="YknX-like_C"/>
</dbReference>
<evidence type="ECO:0000259" key="2">
    <source>
        <dbReference type="Pfam" id="PF25989"/>
    </source>
</evidence>
<organism evidence="3 4">
    <name type="scientific">Chlorobium phaeobacteroides (strain DSM 266 / SMG 266 / 2430)</name>
    <dbReference type="NCBI Taxonomy" id="290317"/>
    <lineage>
        <taxon>Bacteria</taxon>
        <taxon>Pseudomonadati</taxon>
        <taxon>Chlorobiota</taxon>
        <taxon>Chlorobiia</taxon>
        <taxon>Chlorobiales</taxon>
        <taxon>Chlorobiaceae</taxon>
        <taxon>Chlorobium/Pelodictyon group</taxon>
        <taxon>Chlorobium</taxon>
    </lineage>
</organism>
<feature type="domain" description="YknX-like C-terminal permuted SH3-like" evidence="2">
    <location>
        <begin position="323"/>
        <end position="390"/>
    </location>
</feature>
<dbReference type="OrthoDB" id="9784685at2"/>
<dbReference type="InterPro" id="IPR006143">
    <property type="entry name" value="RND_pump_MFP"/>
</dbReference>
<dbReference type="Pfam" id="PF25989">
    <property type="entry name" value="YknX_C"/>
    <property type="match status" value="1"/>
</dbReference>
<evidence type="ECO:0000256" key="1">
    <source>
        <dbReference type="ARBA" id="ARBA00009477"/>
    </source>
</evidence>
<sequence precursor="true">MPNRFFDRFSRTQRLAAVSAVVVAITLVIVFRPAAIPVDVAVVVSGPLRVTLEAEGVTRVNDRFTLAAPVTGNLQRISLDEGDSVKQGAGVAFILPPDLGSREYREAEARVGSARASMQEALARQRQVAVNLGQAGLRFSRYQRLYEEGAVSKESFELARNEAEVLKKEKQAAASLLEAARYNLSAVQTFVDQTISGKPYPVIAPVNGRVLRIHEKNERLVQAGSPLLDIGDPAKFEIVLDVLSSDAVRVRPGNPVLIEEWGGDKVLPGVVKTIEPAAFTKLSALGIEEKRVNIIALLNDYEPRLGDNFRVQGSIVLREAASVLKVPVSALFRSREGWNVFVIKGDRATQKAVTIGLRGTYEAEVLKGLSKGDRVIVHPANELHEGARIKAAE</sequence>
<dbReference type="Gene3D" id="2.40.30.170">
    <property type="match status" value="1"/>
</dbReference>
<dbReference type="PANTHER" id="PTHR30469">
    <property type="entry name" value="MULTIDRUG RESISTANCE PROTEIN MDTA"/>
    <property type="match status" value="1"/>
</dbReference>
<accession>A1BGK2</accession>
<dbReference type="NCBIfam" id="TIGR01730">
    <property type="entry name" value="RND_mfp"/>
    <property type="match status" value="1"/>
</dbReference>
<protein>
    <submittedName>
        <fullName evidence="3">Efflux transporter, RND family, MFP subunit</fullName>
    </submittedName>
</protein>
<evidence type="ECO:0000313" key="4">
    <source>
        <dbReference type="Proteomes" id="UP000008701"/>
    </source>
</evidence>
<dbReference type="STRING" id="290317.Cpha266_1507"/>
<name>A1BGK2_CHLPD</name>
<dbReference type="Gene3D" id="1.10.287.470">
    <property type="entry name" value="Helix hairpin bin"/>
    <property type="match status" value="1"/>
</dbReference>
<keyword evidence="4" id="KW-1185">Reference proteome</keyword>
<dbReference type="AlphaFoldDB" id="A1BGK2"/>
<dbReference type="KEGG" id="cph:Cpha266_1507"/>
<gene>
    <name evidence="3" type="ordered locus">Cpha266_1507</name>
</gene>
<comment type="similarity">
    <text evidence="1">Belongs to the membrane fusion protein (MFP) (TC 8.A.1) family.</text>
</comment>
<dbReference type="EMBL" id="CP000492">
    <property type="protein sequence ID" value="ABL65529.1"/>
    <property type="molecule type" value="Genomic_DNA"/>
</dbReference>
<dbReference type="Proteomes" id="UP000008701">
    <property type="component" value="Chromosome"/>
</dbReference>
<dbReference type="GO" id="GO:1990281">
    <property type="term" value="C:efflux pump complex"/>
    <property type="evidence" value="ECO:0007669"/>
    <property type="project" value="TreeGrafter"/>
</dbReference>
<proteinExistence type="inferred from homology"/>
<dbReference type="Gene3D" id="2.40.50.100">
    <property type="match status" value="1"/>
</dbReference>
<evidence type="ECO:0000313" key="3">
    <source>
        <dbReference type="EMBL" id="ABL65529.1"/>
    </source>
</evidence>
<dbReference type="GO" id="GO:0015562">
    <property type="term" value="F:efflux transmembrane transporter activity"/>
    <property type="evidence" value="ECO:0007669"/>
    <property type="project" value="TreeGrafter"/>
</dbReference>
<dbReference type="SUPFAM" id="SSF111369">
    <property type="entry name" value="HlyD-like secretion proteins"/>
    <property type="match status" value="1"/>
</dbReference>
<dbReference type="PANTHER" id="PTHR30469:SF15">
    <property type="entry name" value="HLYD FAMILY OF SECRETION PROTEINS"/>
    <property type="match status" value="1"/>
</dbReference>
<dbReference type="Gene3D" id="2.40.420.20">
    <property type="match status" value="1"/>
</dbReference>